<sequence length="84" mass="8993">MNVEKLIEHLAPIGPIIIKQMGDGNIHVNVGSGIESVGGVGKGLVSALQDVSRRVRREHFEAATSHNAMVSGIDQYVNEGEDDE</sequence>
<reference evidence="1 2" key="1">
    <citation type="submission" date="2020-07" db="EMBL/GenBank/DDBJ databases">
        <title>Genomic Encyclopedia of Type Strains, Phase IV (KMG-V): Genome sequencing to study the core and pangenomes of soil and plant-associated prokaryotes.</title>
        <authorList>
            <person name="Whitman W."/>
        </authorList>
    </citation>
    <scope>NUCLEOTIDE SEQUENCE [LARGE SCALE GENOMIC DNA]</scope>
    <source>
        <strain evidence="1 2">A1</strain>
    </source>
</reference>
<name>A0A7J9NWX6_METMI</name>
<dbReference type="AlphaFoldDB" id="A0A7J9NWX6"/>
<dbReference type="RefSeq" id="WP_181501621.1">
    <property type="nucleotide sequence ID" value="NZ_JACDUH010000003.1"/>
</dbReference>
<evidence type="ECO:0000313" key="1">
    <source>
        <dbReference type="EMBL" id="MBA2851801.1"/>
    </source>
</evidence>
<comment type="caution">
    <text evidence="1">The sequence shown here is derived from an EMBL/GenBank/DDBJ whole genome shotgun (WGS) entry which is preliminary data.</text>
</comment>
<evidence type="ECO:0000313" key="2">
    <source>
        <dbReference type="Proteomes" id="UP000564425"/>
    </source>
</evidence>
<proteinExistence type="predicted"/>
<dbReference type="EMBL" id="JACDUH010000003">
    <property type="protein sequence ID" value="MBA2851801.1"/>
    <property type="molecule type" value="Genomic_DNA"/>
</dbReference>
<accession>A0A7J9NWX6</accession>
<protein>
    <submittedName>
        <fullName evidence="1">Uncharacterized protein</fullName>
    </submittedName>
</protein>
<dbReference type="Proteomes" id="UP000564425">
    <property type="component" value="Unassembled WGS sequence"/>
</dbReference>
<gene>
    <name evidence="1" type="ORF">HNP86_001960</name>
</gene>
<organism evidence="1 2">
    <name type="scientific">Methanococcus maripaludis</name>
    <name type="common">Methanococcus deltae</name>
    <dbReference type="NCBI Taxonomy" id="39152"/>
    <lineage>
        <taxon>Archaea</taxon>
        <taxon>Methanobacteriati</taxon>
        <taxon>Methanobacteriota</taxon>
        <taxon>Methanomada group</taxon>
        <taxon>Methanococci</taxon>
        <taxon>Methanococcales</taxon>
        <taxon>Methanococcaceae</taxon>
        <taxon>Methanococcus</taxon>
    </lineage>
</organism>